<protein>
    <submittedName>
        <fullName evidence="1">Predicted Zn-dependent hydrolases of the beta-lactamase fold</fullName>
    </submittedName>
</protein>
<dbReference type="KEGG" id="pmj:P9211_11731"/>
<gene>
    <name evidence="1" type="ordered locus">P9211_11731</name>
</gene>
<dbReference type="Pfam" id="PF13483">
    <property type="entry name" value="Lactamase_B_3"/>
    <property type="match status" value="1"/>
</dbReference>
<dbReference type="STRING" id="93059.P9211_11731"/>
<keyword evidence="1" id="KW-0378">Hydrolase</keyword>
<dbReference type="HOGENOM" id="CLU_055726_0_0_3"/>
<dbReference type="EMBL" id="CP000878">
    <property type="protein sequence ID" value="ABX09104.1"/>
    <property type="molecule type" value="Genomic_DNA"/>
</dbReference>
<proteinExistence type="predicted"/>
<dbReference type="Proteomes" id="UP000000788">
    <property type="component" value="Chromosome"/>
</dbReference>
<keyword evidence="2" id="KW-1185">Reference proteome</keyword>
<dbReference type="SUPFAM" id="SSF56281">
    <property type="entry name" value="Metallo-hydrolase/oxidoreductase"/>
    <property type="match status" value="1"/>
</dbReference>
<dbReference type="GO" id="GO:0016787">
    <property type="term" value="F:hydrolase activity"/>
    <property type="evidence" value="ECO:0007669"/>
    <property type="project" value="UniProtKB-KW"/>
</dbReference>
<evidence type="ECO:0000313" key="1">
    <source>
        <dbReference type="EMBL" id="ABX09104.1"/>
    </source>
</evidence>
<dbReference type="eggNOG" id="COG2220">
    <property type="taxonomic scope" value="Bacteria"/>
</dbReference>
<evidence type="ECO:0000313" key="2">
    <source>
        <dbReference type="Proteomes" id="UP000000788"/>
    </source>
</evidence>
<reference evidence="1 2" key="1">
    <citation type="journal article" date="2007" name="PLoS Genet.">
        <title>Patterns and implications of gene gain and loss in the evolution of Prochlorococcus.</title>
        <authorList>
            <person name="Kettler G.C."/>
            <person name="Martiny A.C."/>
            <person name="Huang K."/>
            <person name="Zucker J."/>
            <person name="Coleman M.L."/>
            <person name="Rodrigue S."/>
            <person name="Chen F."/>
            <person name="Lapidus A."/>
            <person name="Ferriera S."/>
            <person name="Johnson J."/>
            <person name="Steglich C."/>
            <person name="Church G.M."/>
            <person name="Richardson P."/>
            <person name="Chisholm S.W."/>
        </authorList>
    </citation>
    <scope>NUCLEOTIDE SEQUENCE [LARGE SCALE GENOMIC DNA]</scope>
    <source>
        <strain evidence="2">MIT 9211</strain>
    </source>
</reference>
<organism evidence="1 2">
    <name type="scientific">Prochlorococcus marinus (strain MIT 9211)</name>
    <dbReference type="NCBI Taxonomy" id="93059"/>
    <lineage>
        <taxon>Bacteria</taxon>
        <taxon>Bacillati</taxon>
        <taxon>Cyanobacteriota</taxon>
        <taxon>Cyanophyceae</taxon>
        <taxon>Synechococcales</taxon>
        <taxon>Prochlorococcaceae</taxon>
        <taxon>Prochlorococcus</taxon>
    </lineage>
</organism>
<name>A9BB92_PROM4</name>
<dbReference type="RefSeq" id="WP_012195725.1">
    <property type="nucleotide sequence ID" value="NC_009976.1"/>
</dbReference>
<dbReference type="PANTHER" id="PTHR36142:SF2">
    <property type="entry name" value="METALLO-HYDROLASE_OXIDOREDUCTASE SUPERFAMILY PROTEIN"/>
    <property type="match status" value="1"/>
</dbReference>
<dbReference type="OrthoDB" id="507726at2"/>
<dbReference type="PANTHER" id="PTHR36142">
    <property type="entry name" value="METALLO-HYDROLASE/OXIDOREDUCTASE SUPERFAMILY PROTEIN"/>
    <property type="match status" value="1"/>
</dbReference>
<dbReference type="InterPro" id="IPR036866">
    <property type="entry name" value="RibonucZ/Hydroxyglut_hydro"/>
</dbReference>
<dbReference type="AlphaFoldDB" id="A9BB92"/>
<accession>A9BB92</accession>
<sequence length="246" mass="26962">MSFFATYYGSSGWLIQFGGYRVLIDPWLTGSLSFPPGKWLLEGKLRNEYKAPDSLNLLLLTQGLADHAHIPSLNLLPRATKVIASPSAALLVKKLGFEDVQEITPGNFIQLEEITIQATPGAAVPNIENGYILTHLKGSLYIEPHGFFDEKTSYQKVDSVITPVVNLKLPLMGNIINGKSILPILIDKLKPINILSSTTGGDVEFTGLLNRFISSEGTIEEARKSIYGKASFIDPIPGTRYELETS</sequence>
<dbReference type="Gene3D" id="3.60.15.10">
    <property type="entry name" value="Ribonuclease Z/Hydroxyacylglutathione hydrolase-like"/>
    <property type="match status" value="1"/>
</dbReference>